<sequence length="295" mass="30542">MKIKIEAVIVGALLFLVTAGNALAHDDAKMTLNQQIGHGNITAEGPTGLFLNPTSNPLAEGELVVQYCAALLEDVENNNFNSHNALIAYGIKDWLEVGAIGKVLDVDKLGSGGAAASAPCGPGTGGPGGPGPGPGGPGGANTPCRSDDFGAGGPFARIKVLNEAKWIPQMAVGGISIIGDDALEQHTLFFALSKNFSLRSMGLPVDFKLNAGVKKLWFEQLADDHAGYFGAEVKLPKHVYLVGEIQQETQGSTAVPWSAGVQVRHPEGYGFSLAALQPGGSNNVGIFIGVGINFE</sequence>
<dbReference type="KEGG" id="nli:G3M70_08670"/>
<evidence type="ECO:0000256" key="2">
    <source>
        <dbReference type="SAM" id="SignalP"/>
    </source>
</evidence>
<feature type="region of interest" description="Disordered" evidence="1">
    <location>
        <begin position="120"/>
        <end position="146"/>
    </location>
</feature>
<feature type="chain" id="PRO_5032743558" description="Transporter" evidence="2">
    <location>
        <begin position="25"/>
        <end position="295"/>
    </location>
</feature>
<dbReference type="AlphaFoldDB" id="A0A7T0BWT6"/>
<reference evidence="3 4" key="1">
    <citation type="submission" date="2020-02" db="EMBL/GenBank/DDBJ databases">
        <title>Genomic and physiological characterization of two novel Nitrospinaceae genera.</title>
        <authorList>
            <person name="Mueller A.J."/>
            <person name="Jung M.-Y."/>
            <person name="Strachan C.R."/>
            <person name="Herbold C.W."/>
            <person name="Kirkegaard R.H."/>
            <person name="Daims H."/>
        </authorList>
    </citation>
    <scope>NUCLEOTIDE SEQUENCE [LARGE SCALE GENOMIC DNA]</scope>
    <source>
        <strain evidence="3">EB</strain>
    </source>
</reference>
<name>A0A7T0BWT6_9BACT</name>
<keyword evidence="2" id="KW-0732">Signal</keyword>
<evidence type="ECO:0000256" key="1">
    <source>
        <dbReference type="SAM" id="MobiDB-lite"/>
    </source>
</evidence>
<evidence type="ECO:0000313" key="3">
    <source>
        <dbReference type="EMBL" id="QPJ61942.1"/>
    </source>
</evidence>
<dbReference type="Proteomes" id="UP000594688">
    <property type="component" value="Chromosome"/>
</dbReference>
<evidence type="ECO:0008006" key="5">
    <source>
        <dbReference type="Google" id="ProtNLM"/>
    </source>
</evidence>
<organism evidence="3 4">
    <name type="scientific">Candidatus Nitronauta litoralis</name>
    <dbReference type="NCBI Taxonomy" id="2705533"/>
    <lineage>
        <taxon>Bacteria</taxon>
        <taxon>Pseudomonadati</taxon>
        <taxon>Nitrospinota/Tectimicrobiota group</taxon>
        <taxon>Nitrospinota</taxon>
        <taxon>Nitrospinia</taxon>
        <taxon>Nitrospinales</taxon>
        <taxon>Nitrospinaceae</taxon>
        <taxon>Candidatus Nitronauta</taxon>
    </lineage>
</organism>
<accession>A0A7T0BWT6</accession>
<feature type="signal peptide" evidence="2">
    <location>
        <begin position="1"/>
        <end position="24"/>
    </location>
</feature>
<evidence type="ECO:0000313" key="4">
    <source>
        <dbReference type="Proteomes" id="UP000594688"/>
    </source>
</evidence>
<gene>
    <name evidence="3" type="ORF">G3M70_08670</name>
</gene>
<dbReference type="EMBL" id="CP048685">
    <property type="protein sequence ID" value="QPJ61942.1"/>
    <property type="molecule type" value="Genomic_DNA"/>
</dbReference>
<protein>
    <recommendedName>
        <fullName evidence="5">Transporter</fullName>
    </recommendedName>
</protein>
<proteinExistence type="predicted"/>